<dbReference type="InterPro" id="IPR036388">
    <property type="entry name" value="WH-like_DNA-bd_sf"/>
</dbReference>
<dbReference type="InterPro" id="IPR000792">
    <property type="entry name" value="Tscrpt_reg_LuxR_C"/>
</dbReference>
<dbReference type="Proteomes" id="UP001143463">
    <property type="component" value="Unassembled WGS sequence"/>
</dbReference>
<evidence type="ECO:0000256" key="2">
    <source>
        <dbReference type="ARBA" id="ARBA00023125"/>
    </source>
</evidence>
<sequence length="393" mass="43015">MSDDVGEDRGRPFGDQDADTLLTCADETMAAIADLARRDRESTVPVHHVDTLDAAVDQLRLGERYLRRRLAEAERADEGGPDTAVLTLLVRVQSLRLSISEAQVHRRAVVTVELHRSLGRLRAVAGVPDLLRQVPLELGQLGFSRSLLSDLRGTSWAPRSAFVHHDESLAAALVEVGSAMPGRIGREVPETEMVRCRRPVLVRDAQNNPRIHRELISLADTRDYAGAPVVAHGTVVGLLHVDRYGQADVVDSADRDLLGLFADGVGLAFERARYQDRFSALRRQFERQISGIDELFYGTAGWGGTQELAPSEPAEQMPHPYLSDGPLGELTRRELEVLRHLAGGASNQDIADRLVVSTGTVKTHVKSVLRKLGAANRADAAARFHTLTRHSSG</sequence>
<dbReference type="SMART" id="SM00065">
    <property type="entry name" value="GAF"/>
    <property type="match status" value="1"/>
</dbReference>
<dbReference type="CDD" id="cd06170">
    <property type="entry name" value="LuxR_C_like"/>
    <property type="match status" value="1"/>
</dbReference>
<keyword evidence="2" id="KW-0238">DNA-binding</keyword>
<proteinExistence type="predicted"/>
<name>A0A9W6KZT7_9PSEU</name>
<organism evidence="5 6">
    <name type="scientific">Pseudonocardia halophobica</name>
    <dbReference type="NCBI Taxonomy" id="29401"/>
    <lineage>
        <taxon>Bacteria</taxon>
        <taxon>Bacillati</taxon>
        <taxon>Actinomycetota</taxon>
        <taxon>Actinomycetes</taxon>
        <taxon>Pseudonocardiales</taxon>
        <taxon>Pseudonocardiaceae</taxon>
        <taxon>Pseudonocardia</taxon>
    </lineage>
</organism>
<dbReference type="PRINTS" id="PR00038">
    <property type="entry name" value="HTHLUXR"/>
</dbReference>
<dbReference type="GO" id="GO:0003677">
    <property type="term" value="F:DNA binding"/>
    <property type="evidence" value="ECO:0007669"/>
    <property type="project" value="UniProtKB-KW"/>
</dbReference>
<comment type="caution">
    <text evidence="5">The sequence shown here is derived from an EMBL/GenBank/DDBJ whole genome shotgun (WGS) entry which is preliminary data.</text>
</comment>
<dbReference type="Pfam" id="PF01590">
    <property type="entry name" value="GAF"/>
    <property type="match status" value="1"/>
</dbReference>
<accession>A0A9W6KZT7</accession>
<dbReference type="SUPFAM" id="SSF46894">
    <property type="entry name" value="C-terminal effector domain of the bipartite response regulators"/>
    <property type="match status" value="1"/>
</dbReference>
<protein>
    <recommendedName>
        <fullName evidence="4">HTH luxR-type domain-containing protein</fullName>
    </recommendedName>
</protein>
<dbReference type="PROSITE" id="PS00622">
    <property type="entry name" value="HTH_LUXR_1"/>
    <property type="match status" value="1"/>
</dbReference>
<reference evidence="5" key="2">
    <citation type="submission" date="2023-01" db="EMBL/GenBank/DDBJ databases">
        <authorList>
            <person name="Sun Q."/>
            <person name="Evtushenko L."/>
        </authorList>
    </citation>
    <scope>NUCLEOTIDE SEQUENCE</scope>
    <source>
        <strain evidence="5">VKM Ac-1069</strain>
    </source>
</reference>
<evidence type="ECO:0000256" key="3">
    <source>
        <dbReference type="ARBA" id="ARBA00023163"/>
    </source>
</evidence>
<evidence type="ECO:0000313" key="5">
    <source>
        <dbReference type="EMBL" id="GLL09470.1"/>
    </source>
</evidence>
<dbReference type="SMART" id="SM00421">
    <property type="entry name" value="HTH_LUXR"/>
    <property type="match status" value="1"/>
</dbReference>
<dbReference type="Gene3D" id="1.10.10.10">
    <property type="entry name" value="Winged helix-like DNA-binding domain superfamily/Winged helix DNA-binding domain"/>
    <property type="match status" value="1"/>
</dbReference>
<evidence type="ECO:0000313" key="6">
    <source>
        <dbReference type="Proteomes" id="UP001143463"/>
    </source>
</evidence>
<evidence type="ECO:0000259" key="4">
    <source>
        <dbReference type="PROSITE" id="PS50043"/>
    </source>
</evidence>
<dbReference type="PROSITE" id="PS50043">
    <property type="entry name" value="HTH_LUXR_2"/>
    <property type="match status" value="1"/>
</dbReference>
<dbReference type="Pfam" id="PF00196">
    <property type="entry name" value="GerE"/>
    <property type="match status" value="1"/>
</dbReference>
<dbReference type="EMBL" id="BSFQ01000002">
    <property type="protein sequence ID" value="GLL09470.1"/>
    <property type="molecule type" value="Genomic_DNA"/>
</dbReference>
<dbReference type="InterPro" id="IPR029016">
    <property type="entry name" value="GAF-like_dom_sf"/>
</dbReference>
<dbReference type="SUPFAM" id="SSF55781">
    <property type="entry name" value="GAF domain-like"/>
    <property type="match status" value="1"/>
</dbReference>
<reference evidence="5" key="1">
    <citation type="journal article" date="2014" name="Int. J. Syst. Evol. Microbiol.">
        <title>Complete genome sequence of Corynebacterium casei LMG S-19264T (=DSM 44701T), isolated from a smear-ripened cheese.</title>
        <authorList>
            <consortium name="US DOE Joint Genome Institute (JGI-PGF)"/>
            <person name="Walter F."/>
            <person name="Albersmeier A."/>
            <person name="Kalinowski J."/>
            <person name="Ruckert C."/>
        </authorList>
    </citation>
    <scope>NUCLEOTIDE SEQUENCE</scope>
    <source>
        <strain evidence="5">VKM Ac-1069</strain>
    </source>
</reference>
<keyword evidence="6" id="KW-1185">Reference proteome</keyword>
<dbReference type="GO" id="GO:0006355">
    <property type="term" value="P:regulation of DNA-templated transcription"/>
    <property type="evidence" value="ECO:0007669"/>
    <property type="project" value="InterPro"/>
</dbReference>
<gene>
    <name evidence="5" type="ORF">GCM10017577_06100</name>
</gene>
<evidence type="ECO:0000256" key="1">
    <source>
        <dbReference type="ARBA" id="ARBA00023015"/>
    </source>
</evidence>
<dbReference type="PANTHER" id="PTHR44688:SF16">
    <property type="entry name" value="DNA-BINDING TRANSCRIPTIONAL ACTIVATOR DEVR_DOSR"/>
    <property type="match status" value="1"/>
</dbReference>
<dbReference type="InterPro" id="IPR003018">
    <property type="entry name" value="GAF"/>
</dbReference>
<keyword evidence="3" id="KW-0804">Transcription</keyword>
<feature type="domain" description="HTH luxR-type" evidence="4">
    <location>
        <begin position="323"/>
        <end position="388"/>
    </location>
</feature>
<dbReference type="AlphaFoldDB" id="A0A9W6KZT7"/>
<dbReference type="Gene3D" id="3.30.450.40">
    <property type="match status" value="1"/>
</dbReference>
<dbReference type="InterPro" id="IPR016032">
    <property type="entry name" value="Sig_transdc_resp-reg_C-effctor"/>
</dbReference>
<dbReference type="RefSeq" id="WP_051736627.1">
    <property type="nucleotide sequence ID" value="NZ_BAAAUZ010000013.1"/>
</dbReference>
<dbReference type="PANTHER" id="PTHR44688">
    <property type="entry name" value="DNA-BINDING TRANSCRIPTIONAL ACTIVATOR DEVR_DOSR"/>
    <property type="match status" value="1"/>
</dbReference>
<keyword evidence="1" id="KW-0805">Transcription regulation</keyword>